<accession>A0AAE7RYE0</accession>
<sequence>MGIYKAPHINAIIADVNNYVINITKDIIDISMNFADSRAGTIIYTLSLLNVILIITIYT</sequence>
<organism evidence="2 3">
    <name type="scientific">uncultured phage cr25_1</name>
    <dbReference type="NCBI Taxonomy" id="2986395"/>
    <lineage>
        <taxon>Viruses</taxon>
        <taxon>Duplodnaviria</taxon>
        <taxon>Heunggongvirae</taxon>
        <taxon>Uroviricota</taxon>
        <taxon>Caudoviricetes</taxon>
        <taxon>Crassvirales</taxon>
        <taxon>Crevaviridae</taxon>
        <taxon>Coarsevirinae</taxon>
        <taxon>Junduvirus</taxon>
        <taxon>Junduvirus copri</taxon>
    </lineage>
</organism>
<dbReference type="KEGG" id="vg:75690777"/>
<keyword evidence="3" id="KW-1185">Reference proteome</keyword>
<keyword evidence="1" id="KW-1133">Transmembrane helix</keyword>
<evidence type="ECO:0000313" key="3">
    <source>
        <dbReference type="Proteomes" id="UP000827441"/>
    </source>
</evidence>
<evidence type="ECO:0000256" key="1">
    <source>
        <dbReference type="SAM" id="Phobius"/>
    </source>
</evidence>
<protein>
    <submittedName>
        <fullName evidence="2">Uncharacterized protein</fullName>
    </submittedName>
</protein>
<reference evidence="2 3" key="1">
    <citation type="submission" date="2021-04" db="EMBL/GenBank/DDBJ databases">
        <authorList>
            <person name="Shkoporov A.N."/>
            <person name="Stockdale S.R."/>
            <person name="Guerin E."/>
            <person name="Ross R.P."/>
            <person name="Hill C."/>
        </authorList>
    </citation>
    <scope>NUCLEOTIDE SEQUENCE [LARGE SCALE GENOMIC DNA]</scope>
    <source>
        <strain evidence="3">cr25_1</strain>
    </source>
</reference>
<dbReference type="EMBL" id="MZ130487">
    <property type="protein sequence ID" value="QWM90213.1"/>
    <property type="molecule type" value="Genomic_DNA"/>
</dbReference>
<evidence type="ECO:0000313" key="2">
    <source>
        <dbReference type="EMBL" id="QWM90213.1"/>
    </source>
</evidence>
<feature type="transmembrane region" description="Helical" evidence="1">
    <location>
        <begin position="41"/>
        <end position="58"/>
    </location>
</feature>
<dbReference type="Proteomes" id="UP000827441">
    <property type="component" value="Segment"/>
</dbReference>
<name>A0AAE7RYE0_9CAUD</name>
<dbReference type="RefSeq" id="YP_010359785.1">
    <property type="nucleotide sequence ID" value="NC_062777.1"/>
</dbReference>
<proteinExistence type="predicted"/>
<keyword evidence="1" id="KW-0812">Transmembrane</keyword>
<dbReference type="GeneID" id="75690777"/>
<keyword evidence="1" id="KW-0472">Membrane</keyword>
<gene>
    <name evidence="2" type="primary">gp_23146</name>
</gene>